<dbReference type="InterPro" id="IPR036388">
    <property type="entry name" value="WH-like_DNA-bd_sf"/>
</dbReference>
<reference evidence="6" key="1">
    <citation type="submission" date="2016-12" db="EMBL/GenBank/DDBJ databases">
        <title>Comparative genomics of four Isosphaeraceae planctomycetes: a common pool of plasmids and glycoside hydrolase genes.</title>
        <authorList>
            <person name="Ivanova A."/>
        </authorList>
    </citation>
    <scope>NUCLEOTIDE SEQUENCE [LARGE SCALE GENOMIC DNA]</scope>
    <source>
        <strain evidence="6">PX4</strain>
    </source>
</reference>
<keyword evidence="2" id="KW-0805">Transcription regulation</keyword>
<evidence type="ECO:0000256" key="1">
    <source>
        <dbReference type="ARBA" id="ARBA00011046"/>
    </source>
</evidence>
<name>A0A1U7CX14_9BACT</name>
<evidence type="ECO:0000256" key="3">
    <source>
        <dbReference type="ARBA" id="ARBA00023125"/>
    </source>
</evidence>
<evidence type="ECO:0000313" key="6">
    <source>
        <dbReference type="Proteomes" id="UP000186309"/>
    </source>
</evidence>
<organism evidence="5 6">
    <name type="scientific">Paludisphaera borealis</name>
    <dbReference type="NCBI Taxonomy" id="1387353"/>
    <lineage>
        <taxon>Bacteria</taxon>
        <taxon>Pseudomonadati</taxon>
        <taxon>Planctomycetota</taxon>
        <taxon>Planctomycetia</taxon>
        <taxon>Isosphaerales</taxon>
        <taxon>Isosphaeraceae</taxon>
        <taxon>Paludisphaera</taxon>
    </lineage>
</organism>
<evidence type="ECO:0000256" key="2">
    <source>
        <dbReference type="ARBA" id="ARBA00023015"/>
    </source>
</evidence>
<dbReference type="AlphaFoldDB" id="A0A1U7CX14"/>
<dbReference type="GO" id="GO:0045892">
    <property type="term" value="P:negative regulation of DNA-templated transcription"/>
    <property type="evidence" value="ECO:0007669"/>
    <property type="project" value="InterPro"/>
</dbReference>
<dbReference type="KEGG" id="pbor:BSF38_05063"/>
<keyword evidence="6" id="KW-1185">Reference proteome</keyword>
<dbReference type="OrthoDB" id="284965at2"/>
<dbReference type="EMBL" id="CP019082">
    <property type="protein sequence ID" value="APW63492.1"/>
    <property type="molecule type" value="Genomic_DNA"/>
</dbReference>
<proteinExistence type="inferred from homology"/>
<comment type="similarity">
    <text evidence="1">Belongs to the BlaI transcriptional regulatory family.</text>
</comment>
<dbReference type="InterPro" id="IPR005650">
    <property type="entry name" value="BlaI_family"/>
</dbReference>
<dbReference type="SUPFAM" id="SSF46785">
    <property type="entry name" value="Winged helix' DNA-binding domain"/>
    <property type="match status" value="1"/>
</dbReference>
<dbReference type="Gene3D" id="1.10.4040.10">
    <property type="entry name" value="Penicillinase repressor domain"/>
    <property type="match status" value="1"/>
</dbReference>
<evidence type="ECO:0000256" key="4">
    <source>
        <dbReference type="ARBA" id="ARBA00023163"/>
    </source>
</evidence>
<dbReference type="Proteomes" id="UP000186309">
    <property type="component" value="Chromosome"/>
</dbReference>
<dbReference type="InterPro" id="IPR036390">
    <property type="entry name" value="WH_DNA-bd_sf"/>
</dbReference>
<dbReference type="GO" id="GO:0003677">
    <property type="term" value="F:DNA binding"/>
    <property type="evidence" value="ECO:0007669"/>
    <property type="project" value="UniProtKB-KW"/>
</dbReference>
<dbReference type="Pfam" id="PF03965">
    <property type="entry name" value="Penicillinase_R"/>
    <property type="match status" value="1"/>
</dbReference>
<sequence>MKLNPMDVTEAELALLSALWDHGPATIRQLVDRVYGQGGASVYATVQKLLERLEQKGCVDRDRSESVHVFTASVDRSELIGRRLRAVADALCGGSLTPLLTHLVEGEGMSQAERKELRSLIDRLDRKKR</sequence>
<dbReference type="PIRSF" id="PIRSF019455">
    <property type="entry name" value="CopR_AtkY"/>
    <property type="match status" value="1"/>
</dbReference>
<evidence type="ECO:0000313" key="5">
    <source>
        <dbReference type="EMBL" id="APW63492.1"/>
    </source>
</evidence>
<dbReference type="STRING" id="1387353.BSF38_05063"/>
<keyword evidence="4" id="KW-0804">Transcription</keyword>
<dbReference type="Gene3D" id="1.10.10.10">
    <property type="entry name" value="Winged helix-like DNA-binding domain superfamily/Winged helix DNA-binding domain"/>
    <property type="match status" value="1"/>
</dbReference>
<keyword evidence="3" id="KW-0238">DNA-binding</keyword>
<protein>
    <submittedName>
        <fullName evidence="5">Methicillin resistance regulatory protein MecI</fullName>
    </submittedName>
</protein>
<accession>A0A1U7CX14</accession>
<gene>
    <name evidence="5" type="primary">mecI_4</name>
    <name evidence="5" type="ORF">BSF38_05063</name>
</gene>
<dbReference type="RefSeq" id="WP_076349829.1">
    <property type="nucleotide sequence ID" value="NZ_CP019082.1"/>
</dbReference>